<keyword evidence="3" id="KW-1185">Reference proteome</keyword>
<dbReference type="InterPro" id="IPR029058">
    <property type="entry name" value="AB_hydrolase_fold"/>
</dbReference>
<gene>
    <name evidence="2" type="ordered locus">Dtpsy_2190</name>
</gene>
<feature type="region of interest" description="Disordered" evidence="1">
    <location>
        <begin position="1"/>
        <end position="60"/>
    </location>
</feature>
<dbReference type="AlphaFoldDB" id="A0A9J9QA72"/>
<protein>
    <recommendedName>
        <fullName evidence="4">Poly(3-hydroxyalkanoate) synthetase</fullName>
    </recommendedName>
</protein>
<accession>A0A9J9QA72</accession>
<evidence type="ECO:0000256" key="1">
    <source>
        <dbReference type="SAM" id="MobiDB-lite"/>
    </source>
</evidence>
<dbReference type="Proteomes" id="UP000000450">
    <property type="component" value="Chromosome"/>
</dbReference>
<dbReference type="InterPro" id="IPR024501">
    <property type="entry name" value="DUF3141"/>
</dbReference>
<reference evidence="2 3" key="1">
    <citation type="journal article" date="2010" name="J. Bacteriol.">
        <title>Completed genome sequence of the anaerobic iron-oxidizing bacterium Acidovorax ebreus strain TPSY.</title>
        <authorList>
            <person name="Byrne-Bailey K.G."/>
            <person name="Weber K.A."/>
            <person name="Chair A.H."/>
            <person name="Bose S."/>
            <person name="Knox T."/>
            <person name="Spanbauer T.L."/>
            <person name="Chertkov O."/>
            <person name="Coates J.D."/>
        </authorList>
    </citation>
    <scope>NUCLEOTIDE SEQUENCE [LARGE SCALE GENOMIC DNA]</scope>
    <source>
        <strain evidence="2 3">TPSY</strain>
    </source>
</reference>
<proteinExistence type="predicted"/>
<evidence type="ECO:0000313" key="2">
    <source>
        <dbReference type="EMBL" id="ACM33630.1"/>
    </source>
</evidence>
<dbReference type="KEGG" id="dia:Dtpsy_2190"/>
<dbReference type="RefSeq" id="WP_015913638.1">
    <property type="nucleotide sequence ID" value="NC_011992.1"/>
</dbReference>
<dbReference type="Pfam" id="PF11339">
    <property type="entry name" value="DUF3141"/>
    <property type="match status" value="1"/>
</dbReference>
<feature type="compositionally biased region" description="Pro residues" evidence="1">
    <location>
        <begin position="1"/>
        <end position="11"/>
    </location>
</feature>
<sequence>MKAPTPTPKPQSSPSARPRRGKAAIQRVQRLAEDLQPAVLDHSEELTKPAAQETSSGMKGATDALSAQDFFDYQRDFFERSIAFWDTLRQRANNMLEHERAGLPPLLDFKYETLLDARIFERPVNYALLRITEIDEHCWDDCVDPDKPPVIVVDPRAGHGPGIGGFKRDSEVGMAMREGHPVYFVIFFPEPALGQTLADVLHVLRRFVEEVAQRHPGKPPVLYGNCQAGWAVTLLSADCAGLVGPVVLNGSPLSYWAGEPGVNPMRLSGGLLGGSWLAHLTADLGNGRFDGAWLAQNFENLKPEKAIWEKYAQLFTNVDTEQGRFLDFERWWNGFYFLSREEVLAIVENLFIGNQLEQGLFKICQGCTADLRRIRNPIVIFASYGDNITPPHQALGWIPAVYQDTDDLQQAGQRIVYLTNPHVGHLGIFVSAGVARLEHRAILESLADIEALAPGLYEMKIDNPSADPDCHKPSYSIRFEPREVGDLKTDYPQEAFERVKQVSTFNETLYRAFVSPWAQSLSTPWTAELLKWLHPMRSSRYMFSETFNPWMRGVSMLAEPLARSRQPLAPHHPLIEREREAAEQVTQALGRLREGRDAAIEQAFRLMFQSPDVLLSVLGTMGKTGDGSAGRHKAD</sequence>
<dbReference type="InterPro" id="IPR051321">
    <property type="entry name" value="PHA/PHB_synthase"/>
</dbReference>
<evidence type="ECO:0000313" key="3">
    <source>
        <dbReference type="Proteomes" id="UP000000450"/>
    </source>
</evidence>
<dbReference type="SUPFAM" id="SSF53474">
    <property type="entry name" value="alpha/beta-Hydrolases"/>
    <property type="match status" value="1"/>
</dbReference>
<dbReference type="PANTHER" id="PTHR36837:SF2">
    <property type="entry name" value="POLY(3-HYDROXYALKANOATE) POLYMERASE SUBUNIT PHAC"/>
    <property type="match status" value="1"/>
</dbReference>
<dbReference type="PANTHER" id="PTHR36837">
    <property type="entry name" value="POLY(3-HYDROXYALKANOATE) POLYMERASE SUBUNIT PHAC"/>
    <property type="match status" value="1"/>
</dbReference>
<dbReference type="Gene3D" id="3.40.50.1820">
    <property type="entry name" value="alpha/beta hydrolase"/>
    <property type="match status" value="1"/>
</dbReference>
<evidence type="ECO:0008006" key="4">
    <source>
        <dbReference type="Google" id="ProtNLM"/>
    </source>
</evidence>
<name>A0A9J9QA72_ACIET</name>
<dbReference type="EMBL" id="CP001392">
    <property type="protein sequence ID" value="ACM33630.1"/>
    <property type="molecule type" value="Genomic_DNA"/>
</dbReference>
<organism evidence="2 3">
    <name type="scientific">Acidovorax ebreus (strain TPSY)</name>
    <name type="common">Diaphorobacter sp. (strain TPSY)</name>
    <dbReference type="NCBI Taxonomy" id="535289"/>
    <lineage>
        <taxon>Bacteria</taxon>
        <taxon>Pseudomonadati</taxon>
        <taxon>Pseudomonadota</taxon>
        <taxon>Betaproteobacteria</taxon>
        <taxon>Burkholderiales</taxon>
        <taxon>Comamonadaceae</taxon>
        <taxon>Diaphorobacter</taxon>
    </lineage>
</organism>